<gene>
    <name evidence="2" type="ORF">WN944_013890</name>
</gene>
<comment type="caution">
    <text evidence="2">The sequence shown here is derived from an EMBL/GenBank/DDBJ whole genome shotgun (WGS) entry which is preliminary data.</text>
</comment>
<dbReference type="Proteomes" id="UP001428341">
    <property type="component" value="Unassembled WGS sequence"/>
</dbReference>
<protein>
    <submittedName>
        <fullName evidence="2">Uncharacterized protein</fullName>
    </submittedName>
</protein>
<evidence type="ECO:0000313" key="3">
    <source>
        <dbReference type="Proteomes" id="UP001428341"/>
    </source>
</evidence>
<reference evidence="2 3" key="1">
    <citation type="submission" date="2024-05" db="EMBL/GenBank/DDBJ databases">
        <title>Haplotype-resolved chromosome-level genome assembly of Huyou (Citrus changshanensis).</title>
        <authorList>
            <person name="Miao C."/>
            <person name="Chen W."/>
            <person name="Wu Y."/>
            <person name="Wang L."/>
            <person name="Zhao S."/>
            <person name="Grierson D."/>
            <person name="Xu C."/>
            <person name="Chen K."/>
        </authorList>
    </citation>
    <scope>NUCLEOTIDE SEQUENCE [LARGE SCALE GENOMIC DNA]</scope>
    <source>
        <strain evidence="2">01-14</strain>
        <tissue evidence="2">Leaf</tissue>
    </source>
</reference>
<name>A0AAP0M5W5_9ROSI</name>
<dbReference type="EMBL" id="JBCGBO010000005">
    <property type="protein sequence ID" value="KAK9198704.1"/>
    <property type="molecule type" value="Genomic_DNA"/>
</dbReference>
<dbReference type="AlphaFoldDB" id="A0AAP0M5W5"/>
<accession>A0AAP0M5W5</accession>
<sequence length="150" mass="16887">MGKASRPKNLPTSSAFSAGKQRPTDTPPVQTLSPLLMLSPHHNGSNLLDSFELRAVTRQLKKAMLGSSGSSPIYLNRINSPFYRHRLDCIYREHAKTPRRIICSKTSEDNLSRKVSARGTRLASGAFVTRLWKKVKQGLLWNKQRKESVK</sequence>
<organism evidence="2 3">
    <name type="scientific">Citrus x changshan-huyou</name>
    <dbReference type="NCBI Taxonomy" id="2935761"/>
    <lineage>
        <taxon>Eukaryota</taxon>
        <taxon>Viridiplantae</taxon>
        <taxon>Streptophyta</taxon>
        <taxon>Embryophyta</taxon>
        <taxon>Tracheophyta</taxon>
        <taxon>Spermatophyta</taxon>
        <taxon>Magnoliopsida</taxon>
        <taxon>eudicotyledons</taxon>
        <taxon>Gunneridae</taxon>
        <taxon>Pentapetalae</taxon>
        <taxon>rosids</taxon>
        <taxon>malvids</taxon>
        <taxon>Sapindales</taxon>
        <taxon>Rutaceae</taxon>
        <taxon>Aurantioideae</taxon>
        <taxon>Citrus</taxon>
    </lineage>
</organism>
<proteinExistence type="predicted"/>
<keyword evidence="3" id="KW-1185">Reference proteome</keyword>
<evidence type="ECO:0000313" key="2">
    <source>
        <dbReference type="EMBL" id="KAK9198704.1"/>
    </source>
</evidence>
<feature type="region of interest" description="Disordered" evidence="1">
    <location>
        <begin position="1"/>
        <end position="34"/>
    </location>
</feature>
<evidence type="ECO:0000256" key="1">
    <source>
        <dbReference type="SAM" id="MobiDB-lite"/>
    </source>
</evidence>